<name>K5WCD6_PHACS</name>
<feature type="compositionally biased region" description="Pro residues" evidence="1">
    <location>
        <begin position="304"/>
        <end position="313"/>
    </location>
</feature>
<feature type="region of interest" description="Disordered" evidence="1">
    <location>
        <begin position="136"/>
        <end position="182"/>
    </location>
</feature>
<accession>K5WCD6</accession>
<dbReference type="Proteomes" id="UP000008370">
    <property type="component" value="Unassembled WGS sequence"/>
</dbReference>
<evidence type="ECO:0008006" key="5">
    <source>
        <dbReference type="Google" id="ProtNLM"/>
    </source>
</evidence>
<evidence type="ECO:0000256" key="2">
    <source>
        <dbReference type="SAM" id="Phobius"/>
    </source>
</evidence>
<keyword evidence="2" id="KW-1133">Transmembrane helix</keyword>
<keyword evidence="2" id="KW-0472">Membrane</keyword>
<feature type="compositionally biased region" description="Low complexity" evidence="1">
    <location>
        <begin position="150"/>
        <end position="168"/>
    </location>
</feature>
<keyword evidence="4" id="KW-1185">Reference proteome</keyword>
<dbReference type="RefSeq" id="XP_007394715.1">
    <property type="nucleotide sequence ID" value="XM_007394653.1"/>
</dbReference>
<feature type="region of interest" description="Disordered" evidence="1">
    <location>
        <begin position="256"/>
        <end position="313"/>
    </location>
</feature>
<keyword evidence="2" id="KW-0812">Transmembrane</keyword>
<reference evidence="3 4" key="1">
    <citation type="journal article" date="2012" name="BMC Genomics">
        <title>Comparative genomics of the white-rot fungi, Phanerochaete carnosa and P. chrysosporium, to elucidate the genetic basis of the distinct wood types they colonize.</title>
        <authorList>
            <person name="Suzuki H."/>
            <person name="MacDonald J."/>
            <person name="Syed K."/>
            <person name="Salamov A."/>
            <person name="Hori C."/>
            <person name="Aerts A."/>
            <person name="Henrissat B."/>
            <person name="Wiebenga A."/>
            <person name="vanKuyk P.A."/>
            <person name="Barry K."/>
            <person name="Lindquist E."/>
            <person name="LaButti K."/>
            <person name="Lapidus A."/>
            <person name="Lucas S."/>
            <person name="Coutinho P."/>
            <person name="Gong Y."/>
            <person name="Samejima M."/>
            <person name="Mahadevan R."/>
            <person name="Abou-Zaid M."/>
            <person name="de Vries R.P."/>
            <person name="Igarashi K."/>
            <person name="Yadav J.S."/>
            <person name="Grigoriev I.V."/>
            <person name="Master E.R."/>
        </authorList>
    </citation>
    <scope>NUCLEOTIDE SEQUENCE [LARGE SCALE GENOMIC DNA]</scope>
    <source>
        <strain evidence="3 4">HHB-10118-sp</strain>
    </source>
</reference>
<dbReference type="HOGENOM" id="CLU_077192_0_0_1"/>
<dbReference type="GeneID" id="18916024"/>
<evidence type="ECO:0000313" key="3">
    <source>
        <dbReference type="EMBL" id="EKM56885.1"/>
    </source>
</evidence>
<proteinExistence type="predicted"/>
<dbReference type="InParanoid" id="K5WCD6"/>
<dbReference type="Gene3D" id="2.60.120.260">
    <property type="entry name" value="Galactose-binding domain-like"/>
    <property type="match status" value="1"/>
</dbReference>
<evidence type="ECO:0000313" key="4">
    <source>
        <dbReference type="Proteomes" id="UP000008370"/>
    </source>
</evidence>
<organism evidence="3 4">
    <name type="scientific">Phanerochaete carnosa (strain HHB-10118-sp)</name>
    <name type="common">White-rot fungus</name>
    <name type="synonym">Peniophora carnosa</name>
    <dbReference type="NCBI Taxonomy" id="650164"/>
    <lineage>
        <taxon>Eukaryota</taxon>
        <taxon>Fungi</taxon>
        <taxon>Dikarya</taxon>
        <taxon>Basidiomycota</taxon>
        <taxon>Agaricomycotina</taxon>
        <taxon>Agaricomycetes</taxon>
        <taxon>Polyporales</taxon>
        <taxon>Phanerochaetaceae</taxon>
        <taxon>Phanerochaete</taxon>
    </lineage>
</organism>
<feature type="transmembrane region" description="Helical" evidence="2">
    <location>
        <begin position="189"/>
        <end position="212"/>
    </location>
</feature>
<dbReference type="KEGG" id="pco:PHACADRAFT_254252"/>
<dbReference type="OrthoDB" id="3265734at2759"/>
<dbReference type="EMBL" id="JH930471">
    <property type="protein sequence ID" value="EKM56885.1"/>
    <property type="molecule type" value="Genomic_DNA"/>
</dbReference>
<dbReference type="AlphaFoldDB" id="K5WCD6"/>
<evidence type="ECO:0000256" key="1">
    <source>
        <dbReference type="SAM" id="MobiDB-lite"/>
    </source>
</evidence>
<gene>
    <name evidence="3" type="ORF">PHACADRAFT_254252</name>
</gene>
<sequence length="313" mass="32857">MAMPIRIDDSDPSVNYTGSWFKGGNPPEEYMGTTHGAITNGSTMSFTFNGTAVALYGTIGPINSDSDNQTTTSMYVLDEASAVTVTAPKSLTTQYGYAFFLSPQLADEQHTLTVTATDVVSDNTFWIDYLEYTPSSNTSSSSAPPPPLSSSPTSTSTLAGSASTALPSDDLDMSSGGHQHHSSQHSTTIVAAVLVPIILLLILALAGLFLFWRRRFARLRFAQSTYDKEAGLFDEPTVGGPPEAHIISPYISADSSPAGAGHTHALSDEAPPPQVPAKAHTTGHVPKGAHSRTIESSDAGEPGQEPPPAYAGV</sequence>
<protein>
    <recommendedName>
        <fullName evidence="5">Mid2 domain-containing protein</fullName>
    </recommendedName>
</protein>